<evidence type="ECO:0000256" key="2">
    <source>
        <dbReference type="SAM" id="SignalP"/>
    </source>
</evidence>
<protein>
    <submittedName>
        <fullName evidence="3">Os06g0652250 protein</fullName>
    </submittedName>
</protein>
<accession>A0A0P0WZD2</accession>
<dbReference type="InParanoid" id="A0A0P0WZD2"/>
<dbReference type="STRING" id="39947.A0A0P0WZD2"/>
<reference evidence="3 4" key="3">
    <citation type="journal article" date="2013" name="Rice">
        <title>Improvement of the Oryza sativa Nipponbare reference genome using next generation sequence and optical map data.</title>
        <authorList>
            <person name="Kawahara Y."/>
            <person name="de la Bastide M."/>
            <person name="Hamilton J.P."/>
            <person name="Kanamori H."/>
            <person name="McCombie W.R."/>
            <person name="Ouyang S."/>
            <person name="Schwartz D.C."/>
            <person name="Tanaka T."/>
            <person name="Wu J."/>
            <person name="Zhou S."/>
            <person name="Childs K.L."/>
            <person name="Davidson R.M."/>
            <person name="Lin H."/>
            <person name="Quesada-Ocampo L."/>
            <person name="Vaillancourt B."/>
            <person name="Sakai H."/>
            <person name="Lee S.S."/>
            <person name="Kim J."/>
            <person name="Numa H."/>
            <person name="Itoh T."/>
            <person name="Buell C.R."/>
            <person name="Matsumoto T."/>
        </authorList>
    </citation>
    <scope>NUCLEOTIDE SEQUENCE [LARGE SCALE GENOMIC DNA]</scope>
    <source>
        <strain evidence="4">cv. Nipponbare</strain>
    </source>
</reference>
<feature type="chain" id="PRO_5006056906" evidence="2">
    <location>
        <begin position="29"/>
        <end position="95"/>
    </location>
</feature>
<dbReference type="Gramene" id="Os06t0652250-00">
    <property type="protein sequence ID" value="Os06t0652250-00"/>
    <property type="gene ID" value="Os06g0652250"/>
</dbReference>
<proteinExistence type="predicted"/>
<keyword evidence="4" id="KW-1185">Reference proteome</keyword>
<name>A0A0P0WZD2_ORYSJ</name>
<feature type="region of interest" description="Disordered" evidence="1">
    <location>
        <begin position="49"/>
        <end position="70"/>
    </location>
</feature>
<evidence type="ECO:0000313" key="3">
    <source>
        <dbReference type="EMBL" id="BAS98914.1"/>
    </source>
</evidence>
<sequence>MFAAAQQRRRILPLQALHILLVSHDALLADDATKNVMIPGAALTPAAAAAGRSVPPATASHRNRKKPPRWLQTLRVSLCQAKALRSASRTDHSQR</sequence>
<dbReference type="AlphaFoldDB" id="A0A0P0WZD2"/>
<reference evidence="3 4" key="2">
    <citation type="journal article" date="2013" name="Plant Cell Physiol.">
        <title>Rice Annotation Project Database (RAP-DB): an integrative and interactive database for rice genomics.</title>
        <authorList>
            <person name="Sakai H."/>
            <person name="Lee S.S."/>
            <person name="Tanaka T."/>
            <person name="Numa H."/>
            <person name="Kim J."/>
            <person name="Kawahara Y."/>
            <person name="Wakimoto H."/>
            <person name="Yang C.C."/>
            <person name="Iwamoto M."/>
            <person name="Abe T."/>
            <person name="Yamada Y."/>
            <person name="Muto A."/>
            <person name="Inokuchi H."/>
            <person name="Ikemura T."/>
            <person name="Matsumoto T."/>
            <person name="Sasaki T."/>
            <person name="Itoh T."/>
        </authorList>
    </citation>
    <scope>NUCLEOTIDE SEQUENCE [LARGE SCALE GENOMIC DNA]</scope>
    <source>
        <strain evidence="4">cv. Nipponbare</strain>
    </source>
</reference>
<dbReference type="Proteomes" id="UP000059680">
    <property type="component" value="Chromosome 6"/>
</dbReference>
<dbReference type="PaxDb" id="39947-A0A0P0WZD2"/>
<dbReference type="EMBL" id="AP014962">
    <property type="protein sequence ID" value="BAS98914.1"/>
    <property type="molecule type" value="Genomic_DNA"/>
</dbReference>
<keyword evidence="2" id="KW-0732">Signal</keyword>
<feature type="compositionally biased region" description="Low complexity" evidence="1">
    <location>
        <begin position="49"/>
        <end position="59"/>
    </location>
</feature>
<organism evidence="3 4">
    <name type="scientific">Oryza sativa subsp. japonica</name>
    <name type="common">Rice</name>
    <dbReference type="NCBI Taxonomy" id="39947"/>
    <lineage>
        <taxon>Eukaryota</taxon>
        <taxon>Viridiplantae</taxon>
        <taxon>Streptophyta</taxon>
        <taxon>Embryophyta</taxon>
        <taxon>Tracheophyta</taxon>
        <taxon>Spermatophyta</taxon>
        <taxon>Magnoliopsida</taxon>
        <taxon>Liliopsida</taxon>
        <taxon>Poales</taxon>
        <taxon>Poaceae</taxon>
        <taxon>BOP clade</taxon>
        <taxon>Oryzoideae</taxon>
        <taxon>Oryzeae</taxon>
        <taxon>Oryzinae</taxon>
        <taxon>Oryza</taxon>
        <taxon>Oryza sativa</taxon>
    </lineage>
</organism>
<evidence type="ECO:0000313" key="4">
    <source>
        <dbReference type="Proteomes" id="UP000059680"/>
    </source>
</evidence>
<evidence type="ECO:0000256" key="1">
    <source>
        <dbReference type="SAM" id="MobiDB-lite"/>
    </source>
</evidence>
<gene>
    <name evidence="3" type="ordered locus">Os06g0652250</name>
    <name evidence="3" type="ORF">OSNPB_060652250</name>
</gene>
<feature type="signal peptide" evidence="2">
    <location>
        <begin position="1"/>
        <end position="28"/>
    </location>
</feature>
<reference evidence="4" key="1">
    <citation type="journal article" date="2005" name="Nature">
        <title>The map-based sequence of the rice genome.</title>
        <authorList>
            <consortium name="International rice genome sequencing project (IRGSP)"/>
            <person name="Matsumoto T."/>
            <person name="Wu J."/>
            <person name="Kanamori H."/>
            <person name="Katayose Y."/>
            <person name="Fujisawa M."/>
            <person name="Namiki N."/>
            <person name="Mizuno H."/>
            <person name="Yamamoto K."/>
            <person name="Antonio B.A."/>
            <person name="Baba T."/>
            <person name="Sakata K."/>
            <person name="Nagamura Y."/>
            <person name="Aoki H."/>
            <person name="Arikawa K."/>
            <person name="Arita K."/>
            <person name="Bito T."/>
            <person name="Chiden Y."/>
            <person name="Fujitsuka N."/>
            <person name="Fukunaka R."/>
            <person name="Hamada M."/>
            <person name="Harada C."/>
            <person name="Hayashi A."/>
            <person name="Hijishita S."/>
            <person name="Honda M."/>
            <person name="Hosokawa S."/>
            <person name="Ichikawa Y."/>
            <person name="Idonuma A."/>
            <person name="Iijima M."/>
            <person name="Ikeda M."/>
            <person name="Ikeno M."/>
            <person name="Ito K."/>
            <person name="Ito S."/>
            <person name="Ito T."/>
            <person name="Ito Y."/>
            <person name="Ito Y."/>
            <person name="Iwabuchi A."/>
            <person name="Kamiya K."/>
            <person name="Karasawa W."/>
            <person name="Kurita K."/>
            <person name="Katagiri S."/>
            <person name="Kikuta A."/>
            <person name="Kobayashi H."/>
            <person name="Kobayashi N."/>
            <person name="Machita K."/>
            <person name="Maehara T."/>
            <person name="Masukawa M."/>
            <person name="Mizubayashi T."/>
            <person name="Mukai Y."/>
            <person name="Nagasaki H."/>
            <person name="Nagata Y."/>
            <person name="Naito S."/>
            <person name="Nakashima M."/>
            <person name="Nakama Y."/>
            <person name="Nakamichi Y."/>
            <person name="Nakamura M."/>
            <person name="Meguro A."/>
            <person name="Negishi M."/>
            <person name="Ohta I."/>
            <person name="Ohta T."/>
            <person name="Okamoto M."/>
            <person name="Ono N."/>
            <person name="Saji S."/>
            <person name="Sakaguchi M."/>
            <person name="Sakai K."/>
            <person name="Shibata M."/>
            <person name="Shimokawa T."/>
            <person name="Song J."/>
            <person name="Takazaki Y."/>
            <person name="Terasawa K."/>
            <person name="Tsugane M."/>
            <person name="Tsuji K."/>
            <person name="Ueda S."/>
            <person name="Waki K."/>
            <person name="Yamagata H."/>
            <person name="Yamamoto M."/>
            <person name="Yamamoto S."/>
            <person name="Yamane H."/>
            <person name="Yoshiki S."/>
            <person name="Yoshihara R."/>
            <person name="Yukawa K."/>
            <person name="Zhong H."/>
            <person name="Yano M."/>
            <person name="Yuan Q."/>
            <person name="Ouyang S."/>
            <person name="Liu J."/>
            <person name="Jones K.M."/>
            <person name="Gansberger K."/>
            <person name="Moffat K."/>
            <person name="Hill J."/>
            <person name="Bera J."/>
            <person name="Fadrosh D."/>
            <person name="Jin S."/>
            <person name="Johri S."/>
            <person name="Kim M."/>
            <person name="Overton L."/>
            <person name="Reardon M."/>
            <person name="Tsitrin T."/>
            <person name="Vuong H."/>
            <person name="Weaver B."/>
            <person name="Ciecko A."/>
            <person name="Tallon L."/>
            <person name="Jackson J."/>
            <person name="Pai G."/>
            <person name="Aken S.V."/>
            <person name="Utterback T."/>
            <person name="Reidmuller S."/>
            <person name="Feldblyum T."/>
            <person name="Hsiao J."/>
            <person name="Zismann V."/>
            <person name="Iobst S."/>
            <person name="de Vazeille A.R."/>
            <person name="Buell C.R."/>
            <person name="Ying K."/>
            <person name="Li Y."/>
            <person name="Lu T."/>
            <person name="Huang Y."/>
            <person name="Zhao Q."/>
            <person name="Feng Q."/>
            <person name="Zhang L."/>
            <person name="Zhu J."/>
            <person name="Weng Q."/>
            <person name="Mu J."/>
            <person name="Lu Y."/>
            <person name="Fan D."/>
            <person name="Liu Y."/>
            <person name="Guan J."/>
            <person name="Zhang Y."/>
            <person name="Yu S."/>
            <person name="Liu X."/>
            <person name="Zhang Y."/>
            <person name="Hong G."/>
            <person name="Han B."/>
            <person name="Choisne N."/>
            <person name="Demange N."/>
            <person name="Orjeda G."/>
            <person name="Samain S."/>
            <person name="Cattolico L."/>
            <person name="Pelletier E."/>
            <person name="Couloux A."/>
            <person name="Segurens B."/>
            <person name="Wincker P."/>
            <person name="D'Hont A."/>
            <person name="Scarpelli C."/>
            <person name="Weissenbach J."/>
            <person name="Salanoubat M."/>
            <person name="Quetier F."/>
            <person name="Yu Y."/>
            <person name="Kim H.R."/>
            <person name="Rambo T."/>
            <person name="Currie J."/>
            <person name="Collura K."/>
            <person name="Luo M."/>
            <person name="Yang T."/>
            <person name="Ammiraju J.S.S."/>
            <person name="Engler F."/>
            <person name="Soderlund C."/>
            <person name="Wing R.A."/>
            <person name="Palmer L.E."/>
            <person name="de la Bastide M."/>
            <person name="Spiegel L."/>
            <person name="Nascimento L."/>
            <person name="Zutavern T."/>
            <person name="O'Shaughnessy A."/>
            <person name="Dike S."/>
            <person name="Dedhia N."/>
            <person name="Preston R."/>
            <person name="Balija V."/>
            <person name="McCombie W.R."/>
            <person name="Chow T."/>
            <person name="Chen H."/>
            <person name="Chung M."/>
            <person name="Chen C."/>
            <person name="Shaw J."/>
            <person name="Wu H."/>
            <person name="Hsiao K."/>
            <person name="Chao Y."/>
            <person name="Chu M."/>
            <person name="Cheng C."/>
            <person name="Hour A."/>
            <person name="Lee P."/>
            <person name="Lin S."/>
            <person name="Lin Y."/>
            <person name="Liou J."/>
            <person name="Liu S."/>
            <person name="Hsing Y."/>
            <person name="Raghuvanshi S."/>
            <person name="Mohanty A."/>
            <person name="Bharti A.K."/>
            <person name="Gaur A."/>
            <person name="Gupta V."/>
            <person name="Kumar D."/>
            <person name="Ravi V."/>
            <person name="Vij S."/>
            <person name="Kapur A."/>
            <person name="Khurana P."/>
            <person name="Khurana P."/>
            <person name="Khurana J.P."/>
            <person name="Tyagi A.K."/>
            <person name="Gaikwad K."/>
            <person name="Singh A."/>
            <person name="Dalal V."/>
            <person name="Srivastava S."/>
            <person name="Dixit A."/>
            <person name="Pal A.K."/>
            <person name="Ghazi I.A."/>
            <person name="Yadav M."/>
            <person name="Pandit A."/>
            <person name="Bhargava A."/>
            <person name="Sureshbabu K."/>
            <person name="Batra K."/>
            <person name="Sharma T.R."/>
            <person name="Mohapatra T."/>
            <person name="Singh N.K."/>
            <person name="Messing J."/>
            <person name="Nelson A.B."/>
            <person name="Fuks G."/>
            <person name="Kavchok S."/>
            <person name="Keizer G."/>
            <person name="Linton E."/>
            <person name="Llaca V."/>
            <person name="Song R."/>
            <person name="Tanyolac B."/>
            <person name="Young S."/>
            <person name="Ho-Il K."/>
            <person name="Hahn J.H."/>
            <person name="Sangsakoo G."/>
            <person name="Vanavichit A."/>
            <person name="de Mattos Luiz.A.T."/>
            <person name="Zimmer P.D."/>
            <person name="Malone G."/>
            <person name="Dellagostin O."/>
            <person name="de Oliveira A.C."/>
            <person name="Bevan M."/>
            <person name="Bancroft I."/>
            <person name="Minx P."/>
            <person name="Cordum H."/>
            <person name="Wilson R."/>
            <person name="Cheng Z."/>
            <person name="Jin W."/>
            <person name="Jiang J."/>
            <person name="Leong S.A."/>
            <person name="Iwama H."/>
            <person name="Gojobori T."/>
            <person name="Itoh T."/>
            <person name="Niimura Y."/>
            <person name="Fujii Y."/>
            <person name="Habara T."/>
            <person name="Sakai H."/>
            <person name="Sato Y."/>
            <person name="Wilson G."/>
            <person name="Kumar K."/>
            <person name="McCouch S."/>
            <person name="Juretic N."/>
            <person name="Hoen D."/>
            <person name="Wright S."/>
            <person name="Bruskiewich R."/>
            <person name="Bureau T."/>
            <person name="Miyao A."/>
            <person name="Hirochika H."/>
            <person name="Nishikawa T."/>
            <person name="Kadowaki K."/>
            <person name="Sugiura M."/>
            <person name="Burr B."/>
            <person name="Sasaki T."/>
        </authorList>
    </citation>
    <scope>NUCLEOTIDE SEQUENCE [LARGE SCALE GENOMIC DNA]</scope>
    <source>
        <strain evidence="4">cv. Nipponbare</strain>
    </source>
</reference>